<dbReference type="Proteomes" id="UP000601990">
    <property type="component" value="Unassembled WGS sequence"/>
</dbReference>
<dbReference type="EMBL" id="WTVH01000068">
    <property type="protein sequence ID" value="NMF95369.1"/>
    <property type="molecule type" value="Genomic_DNA"/>
</dbReference>
<sequence>MNTPEGAADVDLLVIYPEGQALTAAVDRRVLESKFKDRFGIPLHAIYLSMREKSEEADFIQRLLAVSQRLR</sequence>
<comment type="caution">
    <text evidence="1">The sequence shown here is derived from an EMBL/GenBank/DDBJ whole genome shotgun (WGS) entry which is preliminary data.</text>
</comment>
<accession>A0ABX1N7X6</accession>
<protein>
    <recommendedName>
        <fullName evidence="3">Polymerase nucleotidyl transferase domain-containing protein</fullName>
    </recommendedName>
</protein>
<evidence type="ECO:0000313" key="1">
    <source>
        <dbReference type="EMBL" id="NMF95369.1"/>
    </source>
</evidence>
<name>A0ABX1N7X6_9RHOO</name>
<keyword evidence="2" id="KW-1185">Reference proteome</keyword>
<proteinExistence type="predicted"/>
<organism evidence="1 2">
    <name type="scientific">Aromatoleum buckelii</name>
    <dbReference type="NCBI Taxonomy" id="200254"/>
    <lineage>
        <taxon>Bacteria</taxon>
        <taxon>Pseudomonadati</taxon>
        <taxon>Pseudomonadota</taxon>
        <taxon>Betaproteobacteria</taxon>
        <taxon>Rhodocyclales</taxon>
        <taxon>Rhodocyclaceae</taxon>
        <taxon>Aromatoleum</taxon>
    </lineage>
</organism>
<evidence type="ECO:0008006" key="3">
    <source>
        <dbReference type="Google" id="ProtNLM"/>
    </source>
</evidence>
<reference evidence="1" key="1">
    <citation type="submission" date="2019-12" db="EMBL/GenBank/DDBJ databases">
        <title>Comparative genomics gives insights into the taxonomy of the Azoarcus-Aromatoleum group and reveals separate origins of nif in the plant-associated Azoarcus and non-plant-associated Aromatoleum sub-groups.</title>
        <authorList>
            <person name="Lafos M."/>
            <person name="Maluk M."/>
            <person name="Batista M."/>
            <person name="Junghare M."/>
            <person name="Carmona M."/>
            <person name="Faoro H."/>
            <person name="Cruz L.M."/>
            <person name="Battistoni F."/>
            <person name="De Souza E."/>
            <person name="Pedrosa F."/>
            <person name="Chen W.-M."/>
            <person name="Poole P.S."/>
            <person name="Dixon R.A."/>
            <person name="James E.K."/>
        </authorList>
    </citation>
    <scope>NUCLEOTIDE SEQUENCE</scope>
    <source>
        <strain evidence="1">U120</strain>
    </source>
</reference>
<dbReference type="RefSeq" id="WP_169200554.1">
    <property type="nucleotide sequence ID" value="NZ_WTVH02000001.1"/>
</dbReference>
<gene>
    <name evidence="1" type="ORF">GO608_18890</name>
</gene>
<evidence type="ECO:0000313" key="2">
    <source>
        <dbReference type="Proteomes" id="UP000601990"/>
    </source>
</evidence>